<reference evidence="4" key="1">
    <citation type="journal article" date="2019" name="Int. J. Syst. Evol. Microbiol.">
        <title>The Global Catalogue of Microorganisms (GCM) 10K type strain sequencing project: providing services to taxonomists for standard genome sequencing and annotation.</title>
        <authorList>
            <consortium name="The Broad Institute Genomics Platform"/>
            <consortium name="The Broad Institute Genome Sequencing Center for Infectious Disease"/>
            <person name="Wu L."/>
            <person name="Ma J."/>
        </authorList>
    </citation>
    <scope>NUCLEOTIDE SEQUENCE [LARGE SCALE GENOMIC DNA]</scope>
    <source>
        <strain evidence="4">JCM 17441</strain>
    </source>
</reference>
<organism evidence="3 4">
    <name type="scientific">Dactylosporangium darangshiense</name>
    <dbReference type="NCBI Taxonomy" id="579108"/>
    <lineage>
        <taxon>Bacteria</taxon>
        <taxon>Bacillati</taxon>
        <taxon>Actinomycetota</taxon>
        <taxon>Actinomycetes</taxon>
        <taxon>Micromonosporales</taxon>
        <taxon>Micromonosporaceae</taxon>
        <taxon>Dactylosporangium</taxon>
    </lineage>
</organism>
<dbReference type="PRINTS" id="PR00081">
    <property type="entry name" value="GDHRDH"/>
</dbReference>
<dbReference type="PROSITE" id="PS00061">
    <property type="entry name" value="ADH_SHORT"/>
    <property type="match status" value="1"/>
</dbReference>
<dbReference type="CDD" id="cd05233">
    <property type="entry name" value="SDR_c"/>
    <property type="match status" value="1"/>
</dbReference>
<dbReference type="InterPro" id="IPR002347">
    <property type="entry name" value="SDR_fam"/>
</dbReference>
<dbReference type="Gene3D" id="3.40.50.720">
    <property type="entry name" value="NAD(P)-binding Rossmann-like Domain"/>
    <property type="match status" value="1"/>
</dbReference>
<protein>
    <submittedName>
        <fullName evidence="3">SDR family oxidoreductase</fullName>
    </submittedName>
</protein>
<evidence type="ECO:0000313" key="4">
    <source>
        <dbReference type="Proteomes" id="UP001500620"/>
    </source>
</evidence>
<dbReference type="InterPro" id="IPR020904">
    <property type="entry name" value="Sc_DH/Rdtase_CS"/>
</dbReference>
<proteinExistence type="inferred from homology"/>
<evidence type="ECO:0000256" key="1">
    <source>
        <dbReference type="ARBA" id="ARBA00006484"/>
    </source>
</evidence>
<dbReference type="PANTHER" id="PTHR24321:SF8">
    <property type="entry name" value="ESTRADIOL 17-BETA-DEHYDROGENASE 8-RELATED"/>
    <property type="match status" value="1"/>
</dbReference>
<dbReference type="Pfam" id="PF13561">
    <property type="entry name" value="adh_short_C2"/>
    <property type="match status" value="1"/>
</dbReference>
<accession>A0ABP8DE05</accession>
<evidence type="ECO:0000256" key="2">
    <source>
        <dbReference type="ARBA" id="ARBA00023002"/>
    </source>
</evidence>
<comment type="similarity">
    <text evidence="1">Belongs to the short-chain dehydrogenases/reductases (SDR) family.</text>
</comment>
<dbReference type="RefSeq" id="WP_345130715.1">
    <property type="nucleotide sequence ID" value="NZ_BAABAT010000016.1"/>
</dbReference>
<name>A0ABP8DE05_9ACTN</name>
<dbReference type="InterPro" id="IPR036291">
    <property type="entry name" value="NAD(P)-bd_dom_sf"/>
</dbReference>
<dbReference type="PANTHER" id="PTHR24321">
    <property type="entry name" value="DEHYDROGENASES, SHORT CHAIN"/>
    <property type="match status" value="1"/>
</dbReference>
<gene>
    <name evidence="3" type="ORF">GCM10022255_055360</name>
</gene>
<dbReference type="Proteomes" id="UP001500620">
    <property type="component" value="Unassembled WGS sequence"/>
</dbReference>
<keyword evidence="2" id="KW-0560">Oxidoreductase</keyword>
<keyword evidence="4" id="KW-1185">Reference proteome</keyword>
<sequence>MSASRKAVVVTAAGSGIGRAAAELFAERGFGVVAVDNDPERLAGLSGVDGVATLLGDVAEERTNREMVALAVDRFGRLDAAVLNAGAGGAPPLEDDGAIAALDAIHAVNVRGAALGIRAAAPALRASGGGAVIVTASVAALRGDPHTWAYNTTKAAAVNLVRSAALDYAHQGIRINAIAPGLTRTARNAAVHDDPERAADLTRRIPLGRWAAPREQAEVIWFLASPAASYITGEVIVSDGGLSASNGLFLPPAPAP</sequence>
<comment type="caution">
    <text evidence="3">The sequence shown here is derived from an EMBL/GenBank/DDBJ whole genome shotgun (WGS) entry which is preliminary data.</text>
</comment>
<dbReference type="SUPFAM" id="SSF51735">
    <property type="entry name" value="NAD(P)-binding Rossmann-fold domains"/>
    <property type="match status" value="1"/>
</dbReference>
<evidence type="ECO:0000313" key="3">
    <source>
        <dbReference type="EMBL" id="GAA4253664.1"/>
    </source>
</evidence>
<dbReference type="EMBL" id="BAABAT010000016">
    <property type="protein sequence ID" value="GAA4253664.1"/>
    <property type="molecule type" value="Genomic_DNA"/>
</dbReference>